<dbReference type="EMBL" id="JABEPP010000004">
    <property type="protein sequence ID" value="NNM73500.1"/>
    <property type="molecule type" value="Genomic_DNA"/>
</dbReference>
<evidence type="ECO:0000313" key="3">
    <source>
        <dbReference type="Proteomes" id="UP000564885"/>
    </source>
</evidence>
<keyword evidence="1" id="KW-0732">Signal</keyword>
<comment type="caution">
    <text evidence="2">The sequence shown here is derived from an EMBL/GenBank/DDBJ whole genome shotgun (WGS) entry which is preliminary data.</text>
</comment>
<dbReference type="Proteomes" id="UP000564885">
    <property type="component" value="Unassembled WGS sequence"/>
</dbReference>
<feature type="chain" id="PRO_5032678976" evidence="1">
    <location>
        <begin position="21"/>
        <end position="190"/>
    </location>
</feature>
<proteinExistence type="predicted"/>
<name>A0A849IBS9_9HYPH</name>
<evidence type="ECO:0000313" key="2">
    <source>
        <dbReference type="EMBL" id="NNM73500.1"/>
    </source>
</evidence>
<reference evidence="2 3" key="1">
    <citation type="submission" date="2020-04" db="EMBL/GenBank/DDBJ databases">
        <title>Enterovirga sp. isolate from soil.</title>
        <authorList>
            <person name="Chea S."/>
            <person name="Kim D.-U."/>
        </authorList>
    </citation>
    <scope>NUCLEOTIDE SEQUENCE [LARGE SCALE GENOMIC DNA]</scope>
    <source>
        <strain evidence="2 3">DB1703</strain>
    </source>
</reference>
<dbReference type="PROSITE" id="PS51257">
    <property type="entry name" value="PROKAR_LIPOPROTEIN"/>
    <property type="match status" value="1"/>
</dbReference>
<keyword evidence="3" id="KW-1185">Reference proteome</keyword>
<organism evidence="2 3">
    <name type="scientific">Enterovirga aerilata</name>
    <dbReference type="NCBI Taxonomy" id="2730920"/>
    <lineage>
        <taxon>Bacteria</taxon>
        <taxon>Pseudomonadati</taxon>
        <taxon>Pseudomonadota</taxon>
        <taxon>Alphaproteobacteria</taxon>
        <taxon>Hyphomicrobiales</taxon>
        <taxon>Methylobacteriaceae</taxon>
        <taxon>Enterovirga</taxon>
    </lineage>
</organism>
<evidence type="ECO:0000256" key="1">
    <source>
        <dbReference type="SAM" id="SignalP"/>
    </source>
</evidence>
<accession>A0A849IBS9</accession>
<protein>
    <submittedName>
        <fullName evidence="2">Uncharacterized protein</fullName>
    </submittedName>
</protein>
<feature type="signal peptide" evidence="1">
    <location>
        <begin position="1"/>
        <end position="20"/>
    </location>
</feature>
<gene>
    <name evidence="2" type="ORF">HJG44_14015</name>
</gene>
<sequence>MKGRPLLAVAAAAASSLALAACLEVGLASSVAFPPDVPGLDAGQPWLRLPVDAWVTEGGIEPVAIAACFASSCSPPAAVGLFRARGTAAERLAAAAAEPQRLVRALLEGRPRPRSLGSAPRPKITAAAEPLREAGWRGFTLHMARQDGSRPAYAAVLTRMAGGAATAVVVVAAAPDAAQRLAREVAARQG</sequence>
<dbReference type="AlphaFoldDB" id="A0A849IBS9"/>
<dbReference type="RefSeq" id="WP_171219018.1">
    <property type="nucleotide sequence ID" value="NZ_JABEPP010000004.1"/>
</dbReference>